<dbReference type="InterPro" id="IPR007168">
    <property type="entry name" value="Phageshock_PspC_N"/>
</dbReference>
<feature type="domain" description="Phage shock protein PspC N-terminal" evidence="8">
    <location>
        <begin position="141"/>
        <end position="198"/>
    </location>
</feature>
<feature type="transmembrane region" description="Helical" evidence="7">
    <location>
        <begin position="260"/>
        <end position="288"/>
    </location>
</feature>
<dbReference type="InterPro" id="IPR054319">
    <property type="entry name" value="PspC-rel_ToastRack"/>
</dbReference>
<organism evidence="11 12">
    <name type="scientific">Sphingobacterium lactis</name>
    <dbReference type="NCBI Taxonomy" id="797291"/>
    <lineage>
        <taxon>Bacteria</taxon>
        <taxon>Pseudomonadati</taxon>
        <taxon>Bacteroidota</taxon>
        <taxon>Sphingobacteriia</taxon>
        <taxon>Sphingobacteriales</taxon>
        <taxon>Sphingobacteriaceae</taxon>
        <taxon>Sphingobacterium</taxon>
    </lineage>
</organism>
<evidence type="ECO:0000256" key="5">
    <source>
        <dbReference type="ARBA" id="ARBA00023136"/>
    </source>
</evidence>
<dbReference type="OrthoDB" id="5772680at2"/>
<feature type="domain" description="PspC-related transmembrane region" evidence="9">
    <location>
        <begin position="239"/>
        <end position="369"/>
    </location>
</feature>
<dbReference type="RefSeq" id="WP_103906512.1">
    <property type="nucleotide sequence ID" value="NZ_CP049246.1"/>
</dbReference>
<evidence type="ECO:0000313" key="11">
    <source>
        <dbReference type="EMBL" id="SEG37102.1"/>
    </source>
</evidence>
<evidence type="ECO:0000256" key="2">
    <source>
        <dbReference type="ARBA" id="ARBA00022475"/>
    </source>
</evidence>
<comment type="subcellular location">
    <subcellularLocation>
        <location evidence="1">Cell membrane</location>
        <topology evidence="1">Single-pass membrane protein</topology>
    </subcellularLocation>
</comment>
<feature type="domain" description="PspC-related ToastRack" evidence="10">
    <location>
        <begin position="424"/>
        <end position="542"/>
    </location>
</feature>
<keyword evidence="4 7" id="KW-1133">Transmembrane helix</keyword>
<dbReference type="InterPro" id="IPR052027">
    <property type="entry name" value="PspC"/>
</dbReference>
<dbReference type="GO" id="GO:0005886">
    <property type="term" value="C:plasma membrane"/>
    <property type="evidence" value="ECO:0007669"/>
    <property type="project" value="UniProtKB-SubCell"/>
</dbReference>
<dbReference type="InterPro" id="IPR054321">
    <property type="entry name" value="PspC-rel_TM"/>
</dbReference>
<dbReference type="Proteomes" id="UP000236731">
    <property type="component" value="Unassembled WGS sequence"/>
</dbReference>
<gene>
    <name evidence="11" type="ORF">SAMN05421877_10765</name>
</gene>
<dbReference type="AlphaFoldDB" id="A0A1H5ZLJ6"/>
<evidence type="ECO:0000256" key="6">
    <source>
        <dbReference type="SAM" id="MobiDB-lite"/>
    </source>
</evidence>
<dbReference type="Pfam" id="PF22744">
    <property type="entry name" value="Toast-rack_PspC-Cterm"/>
    <property type="match status" value="1"/>
</dbReference>
<feature type="region of interest" description="Disordered" evidence="6">
    <location>
        <begin position="552"/>
        <end position="606"/>
    </location>
</feature>
<sequence length="606" mass="68584">MNKTIIININSIVFHIEEDAYETLRSYMIEIKRHFGKSEDSREILEDIENRIAEMFSERIQTGRKEVINREDVDQVIAQMGRVSDFESEFSEEPRVEEPASAQAAFSSEPQPEEPALGGEAQAEEQKVDSEPSFTEYLTSKKLMRDPDDKIIGGVCSGLGHYFNIEAKWVRIIFVLFFLFGGSGVLLYFVLMAVMPKAITRADRLAMRGEQPNLQNFKKSFDEEMKGVRENFSGAGEHFNRGARSVGDSLGRIFSVIGKVLAVLLLIFAGLNVVGIFIFFVFNALNLMGYQNPIFFPPLEIMDSTSGFFALLAGTLAVGIPFLALFFIMLRVVFKSNPMNNYASMSLWAAWVGSIVMILYFVIVTNQDFIEESTISVEKPLEKKDTYILSMNDVRVIKTSDEEFSKKNLNLGKYGLIGNHLRDDIGIRFEPLDSLKAPYLQYNYQAKGNSYGDASARASKIKYQVVQNGENILFDSHFALQEKQLIRDQRVQMVVYLPVGTTVMLNRDLDYKVRDIWAYDCRVNDEAKYAEFTMTKDGLKCVAKLKEEKEKALEDAKEDAEKRAKEAKERAEDLEKEAKELEKEKKKENSEAAAGDGESSAADSRA</sequence>
<evidence type="ECO:0000256" key="1">
    <source>
        <dbReference type="ARBA" id="ARBA00004162"/>
    </source>
</evidence>
<evidence type="ECO:0000313" key="12">
    <source>
        <dbReference type="Proteomes" id="UP000236731"/>
    </source>
</evidence>
<evidence type="ECO:0000256" key="3">
    <source>
        <dbReference type="ARBA" id="ARBA00022692"/>
    </source>
</evidence>
<keyword evidence="2" id="KW-1003">Cell membrane</keyword>
<evidence type="ECO:0000259" key="10">
    <source>
        <dbReference type="Pfam" id="PF22744"/>
    </source>
</evidence>
<dbReference type="PANTHER" id="PTHR33885">
    <property type="entry name" value="PHAGE SHOCK PROTEIN C"/>
    <property type="match status" value="1"/>
</dbReference>
<proteinExistence type="predicted"/>
<evidence type="ECO:0000256" key="4">
    <source>
        <dbReference type="ARBA" id="ARBA00022989"/>
    </source>
</evidence>
<keyword evidence="12" id="KW-1185">Reference proteome</keyword>
<reference evidence="12" key="1">
    <citation type="submission" date="2016-10" db="EMBL/GenBank/DDBJ databases">
        <authorList>
            <person name="Varghese N."/>
            <person name="Submissions S."/>
        </authorList>
    </citation>
    <scope>NUCLEOTIDE SEQUENCE [LARGE SCALE GENOMIC DNA]</scope>
    <source>
        <strain evidence="12">DSM 22361</strain>
    </source>
</reference>
<name>A0A1H5ZLJ6_9SPHI</name>
<protein>
    <submittedName>
        <fullName evidence="11">Phage shock protein PspC (Stress-responsive transcriptional regulator)</fullName>
    </submittedName>
</protein>
<evidence type="ECO:0000256" key="7">
    <source>
        <dbReference type="SAM" id="Phobius"/>
    </source>
</evidence>
<keyword evidence="3 7" id="KW-0812">Transmembrane</keyword>
<feature type="transmembrane region" description="Helical" evidence="7">
    <location>
        <begin position="169"/>
        <end position="194"/>
    </location>
</feature>
<evidence type="ECO:0000259" key="9">
    <source>
        <dbReference type="Pfam" id="PF22571"/>
    </source>
</evidence>
<feature type="transmembrane region" description="Helical" evidence="7">
    <location>
        <begin position="342"/>
        <end position="363"/>
    </location>
</feature>
<feature type="transmembrane region" description="Helical" evidence="7">
    <location>
        <begin position="308"/>
        <end position="330"/>
    </location>
</feature>
<feature type="region of interest" description="Disordered" evidence="6">
    <location>
        <begin position="88"/>
        <end position="133"/>
    </location>
</feature>
<accession>A0A1H5ZLJ6</accession>
<feature type="compositionally biased region" description="Low complexity" evidence="6">
    <location>
        <begin position="591"/>
        <end position="606"/>
    </location>
</feature>
<dbReference type="PANTHER" id="PTHR33885:SF3">
    <property type="entry name" value="PHAGE SHOCK PROTEIN C"/>
    <property type="match status" value="1"/>
</dbReference>
<feature type="compositionally biased region" description="Basic and acidic residues" evidence="6">
    <location>
        <begin position="552"/>
        <end position="590"/>
    </location>
</feature>
<keyword evidence="5 7" id="KW-0472">Membrane</keyword>
<evidence type="ECO:0000259" key="8">
    <source>
        <dbReference type="Pfam" id="PF04024"/>
    </source>
</evidence>
<dbReference type="EMBL" id="FNUT01000007">
    <property type="protein sequence ID" value="SEG37102.1"/>
    <property type="molecule type" value="Genomic_DNA"/>
</dbReference>
<dbReference type="Pfam" id="PF22571">
    <property type="entry name" value="LiaI-LiaF-TM_PspC"/>
    <property type="match status" value="1"/>
</dbReference>
<dbReference type="Pfam" id="PF04024">
    <property type="entry name" value="PspC"/>
    <property type="match status" value="1"/>
</dbReference>